<gene>
    <name evidence="1" type="ORF">V865_002587</name>
</gene>
<keyword evidence="2" id="KW-1185">Reference proteome</keyword>
<proteinExistence type="predicted"/>
<evidence type="ECO:0000313" key="2">
    <source>
        <dbReference type="Proteomes" id="UP001358614"/>
    </source>
</evidence>
<dbReference type="RefSeq" id="XP_066082484.1">
    <property type="nucleotide sequence ID" value="XM_066226387.1"/>
</dbReference>
<dbReference type="EMBL" id="CP144089">
    <property type="protein sequence ID" value="WWD04517.1"/>
    <property type="molecule type" value="Genomic_DNA"/>
</dbReference>
<dbReference type="GeneID" id="91101391"/>
<dbReference type="AlphaFoldDB" id="A0AAX4KDE8"/>
<sequence>MSVPHIKHEEDEDLKLYNALFQELSRPPSSGGSNANFGYDVQHSHGYGLPHGSDLSRGAIAQNPADSSSIYTQQYCTNPIPAYTDECKVPSVYYGDHATPTSTSLDPGYNSLYESRHTLASFEPQAYSYRHPIPGQSSNAGGLSVSVNQQPFNAYISPYPPQGYCGAEVSQQENTFNDENIKRSVAHQTQTRFGKLYDLLAKKKGVDPSYWPTNTMIQMTQYDKRVIFGGDSNRPWNELIDHSKVQLETEEDVSKVIIKCNDPTDVLVYTLQNATLGIFHEYNKSIKNITSVSLEELAQGGFLPVIACQSTSSVSERIGKTRNEIVAQSRSYFPRAENLHNNVATEYSTSKGYPYCTECGDYSRFLNAGYKAKANKPGTTRDH</sequence>
<organism evidence="1 2">
    <name type="scientific">Kwoniella europaea PYCC6329</name>
    <dbReference type="NCBI Taxonomy" id="1423913"/>
    <lineage>
        <taxon>Eukaryota</taxon>
        <taxon>Fungi</taxon>
        <taxon>Dikarya</taxon>
        <taxon>Basidiomycota</taxon>
        <taxon>Agaricomycotina</taxon>
        <taxon>Tremellomycetes</taxon>
        <taxon>Tremellales</taxon>
        <taxon>Cryptococcaceae</taxon>
        <taxon>Kwoniella</taxon>
    </lineage>
</organism>
<name>A0AAX4KDE8_9TREE</name>
<dbReference type="KEGG" id="ker:91101391"/>
<evidence type="ECO:0000313" key="1">
    <source>
        <dbReference type="EMBL" id="WWD04517.1"/>
    </source>
</evidence>
<reference evidence="1 2" key="1">
    <citation type="submission" date="2024-01" db="EMBL/GenBank/DDBJ databases">
        <title>Comparative genomics of Cryptococcus and Kwoniella reveals pathogenesis evolution and contrasting modes of karyotype evolution via chromosome fusion or intercentromeric recombination.</title>
        <authorList>
            <person name="Coelho M.A."/>
            <person name="David-Palma M."/>
            <person name="Shea T."/>
            <person name="Bowers K."/>
            <person name="McGinley-Smith S."/>
            <person name="Mohammad A.W."/>
            <person name="Gnirke A."/>
            <person name="Yurkov A.M."/>
            <person name="Nowrousian M."/>
            <person name="Sun S."/>
            <person name="Cuomo C.A."/>
            <person name="Heitman J."/>
        </authorList>
    </citation>
    <scope>NUCLEOTIDE SEQUENCE [LARGE SCALE GENOMIC DNA]</scope>
    <source>
        <strain evidence="1 2">PYCC6329</strain>
    </source>
</reference>
<dbReference type="Proteomes" id="UP001358614">
    <property type="component" value="Chromosome 1"/>
</dbReference>
<accession>A0AAX4KDE8</accession>
<protein>
    <submittedName>
        <fullName evidence="1">Uncharacterized protein</fullName>
    </submittedName>
</protein>